<reference evidence="5 6" key="1">
    <citation type="submission" date="2024-02" db="EMBL/GenBank/DDBJ databases">
        <title>Chromosome-scale genome assembly of the rough periwinkle Littorina saxatilis.</title>
        <authorList>
            <person name="De Jode A."/>
            <person name="Faria R."/>
            <person name="Formenti G."/>
            <person name="Sims Y."/>
            <person name="Smith T.P."/>
            <person name="Tracey A."/>
            <person name="Wood J.M.D."/>
            <person name="Zagrodzka Z.B."/>
            <person name="Johannesson K."/>
            <person name="Butlin R.K."/>
            <person name="Leder E.H."/>
        </authorList>
    </citation>
    <scope>NUCLEOTIDE SEQUENCE [LARGE SCALE GENOMIC DNA]</scope>
    <source>
        <strain evidence="5">Snail1</strain>
        <tissue evidence="5">Muscle</tissue>
    </source>
</reference>
<feature type="signal peptide" evidence="3">
    <location>
        <begin position="1"/>
        <end position="24"/>
    </location>
</feature>
<proteinExistence type="predicted"/>
<evidence type="ECO:0000256" key="2">
    <source>
        <dbReference type="SAM" id="Phobius"/>
    </source>
</evidence>
<organism evidence="5 6">
    <name type="scientific">Littorina saxatilis</name>
    <dbReference type="NCBI Taxonomy" id="31220"/>
    <lineage>
        <taxon>Eukaryota</taxon>
        <taxon>Metazoa</taxon>
        <taxon>Spiralia</taxon>
        <taxon>Lophotrochozoa</taxon>
        <taxon>Mollusca</taxon>
        <taxon>Gastropoda</taxon>
        <taxon>Caenogastropoda</taxon>
        <taxon>Littorinimorpha</taxon>
        <taxon>Littorinoidea</taxon>
        <taxon>Littorinidae</taxon>
        <taxon>Littorina</taxon>
    </lineage>
</organism>
<evidence type="ECO:0000259" key="4">
    <source>
        <dbReference type="Pfam" id="PF20478"/>
    </source>
</evidence>
<keyword evidence="3" id="KW-0732">Signal</keyword>
<evidence type="ECO:0000313" key="6">
    <source>
        <dbReference type="Proteomes" id="UP001374579"/>
    </source>
</evidence>
<dbReference type="Pfam" id="PF20478">
    <property type="entry name" value="P2RX7_C"/>
    <property type="match status" value="1"/>
</dbReference>
<comment type="caution">
    <text evidence="5">The sequence shown here is derived from an EMBL/GenBank/DDBJ whole genome shotgun (WGS) entry which is preliminary data.</text>
</comment>
<accession>A0AAN9BH00</accession>
<dbReference type="Proteomes" id="UP001374579">
    <property type="component" value="Unassembled WGS sequence"/>
</dbReference>
<keyword evidence="2" id="KW-0472">Membrane</keyword>
<evidence type="ECO:0000256" key="1">
    <source>
        <dbReference type="SAM" id="MobiDB-lite"/>
    </source>
</evidence>
<dbReference type="PANTHER" id="PTHR36981:SF3">
    <property type="entry name" value="UBIQUITIN-LIKE PROTEASE FAMILY PROFILE DOMAIN-CONTAINING PROTEIN"/>
    <property type="match status" value="1"/>
</dbReference>
<protein>
    <recommendedName>
        <fullName evidence="4">P2X purinoreceptor 7 intracellular domain-containing protein</fullName>
    </recommendedName>
</protein>
<feature type="domain" description="P2X purinoreceptor 7 intracellular" evidence="4">
    <location>
        <begin position="187"/>
        <end position="334"/>
    </location>
</feature>
<dbReference type="EMBL" id="JBAMIC010000007">
    <property type="protein sequence ID" value="KAK7105337.1"/>
    <property type="molecule type" value="Genomic_DNA"/>
</dbReference>
<gene>
    <name evidence="5" type="ORF">V1264_016735</name>
</gene>
<feature type="transmembrane region" description="Helical" evidence="2">
    <location>
        <begin position="154"/>
        <end position="177"/>
    </location>
</feature>
<dbReference type="AlphaFoldDB" id="A0AAN9BH00"/>
<evidence type="ECO:0000256" key="3">
    <source>
        <dbReference type="SAM" id="SignalP"/>
    </source>
</evidence>
<evidence type="ECO:0000313" key="5">
    <source>
        <dbReference type="EMBL" id="KAK7105337.1"/>
    </source>
</evidence>
<keyword evidence="2" id="KW-0812">Transmembrane</keyword>
<keyword evidence="2" id="KW-1133">Transmembrane helix</keyword>
<dbReference type="InterPro" id="IPR046815">
    <property type="entry name" value="P2RX7_C"/>
</dbReference>
<feature type="region of interest" description="Disordered" evidence="1">
    <location>
        <begin position="184"/>
        <end position="205"/>
    </location>
</feature>
<dbReference type="PANTHER" id="PTHR36981">
    <property type="entry name" value="ZGC:195170"/>
    <property type="match status" value="1"/>
</dbReference>
<name>A0AAN9BH00_9CAEN</name>
<keyword evidence="6" id="KW-1185">Reference proteome</keyword>
<feature type="chain" id="PRO_5042954019" description="P2X purinoreceptor 7 intracellular domain-containing protein" evidence="3">
    <location>
        <begin position="25"/>
        <end position="358"/>
    </location>
</feature>
<sequence length="358" mass="39802">MAVNSVLTRIQFYWLVIASVHATAEKVNNCQITPSTDPEYANITCIFADNVGRLNKAFALYQDFGSTTKEKVTCNVFEGKPICEASDGFQTPKTVTERAVFLVPNTRNASFICDTVPPAEGVENRGCILDDGTPQATQTPIPNEGSGNTGWRGWHTGVVVVVLLIATGLIIAAVFWVRRKRSRGRANDKTDNKESAETENLNQSAQGAELELSAAITSEGASNEAGGSPAWCLCDRCRQMPKEYERICCRKKPCLSTTQDFETFVLDRVKAWDPEEHELLHGDVNETKRKQAYKLFTVWKHGHAAKGEKYPVYSCCVWAVRDTFPDENKKYTGFVEGKTIAFNMDDYKQRWGGSQGSQ</sequence>
<feature type="compositionally biased region" description="Basic and acidic residues" evidence="1">
    <location>
        <begin position="185"/>
        <end position="196"/>
    </location>
</feature>